<dbReference type="FunFam" id="3.50.50.80:FF:000005">
    <property type="entry name" value="Ubiquitin-activating enzyme E1"/>
    <property type="match status" value="1"/>
</dbReference>
<dbReference type="PANTHER" id="PTHR10953">
    <property type="entry name" value="UBIQUITIN-ACTIVATING ENZYME E1"/>
    <property type="match status" value="1"/>
</dbReference>
<evidence type="ECO:0000256" key="1">
    <source>
        <dbReference type="ARBA" id="ARBA00000488"/>
    </source>
</evidence>
<evidence type="ECO:0000256" key="5">
    <source>
        <dbReference type="ARBA" id="ARBA00022598"/>
    </source>
</evidence>
<dbReference type="FunFam" id="2.40.30.180:FF:000002">
    <property type="entry name" value="Ubiquitin-activating enzyme E1 2"/>
    <property type="match status" value="1"/>
</dbReference>
<dbReference type="InParanoid" id="I7M407"/>
<evidence type="ECO:0000256" key="6">
    <source>
        <dbReference type="ARBA" id="ARBA00022741"/>
    </source>
</evidence>
<evidence type="ECO:0000259" key="12">
    <source>
        <dbReference type="SMART" id="SM00985"/>
    </source>
</evidence>
<dbReference type="GO" id="GO:0019948">
    <property type="term" value="F:SUMO activating enzyme activity"/>
    <property type="evidence" value="ECO:0007669"/>
    <property type="project" value="TreeGrafter"/>
</dbReference>
<name>I7M407_TETTS</name>
<keyword evidence="7 10" id="KW-0833">Ubl conjugation pathway</keyword>
<evidence type="ECO:0000256" key="2">
    <source>
        <dbReference type="ARBA" id="ARBA00004906"/>
    </source>
</evidence>
<dbReference type="Gene3D" id="3.40.50.12550">
    <property type="entry name" value="Ubiquitin-activating enzyme E1, inactive adenylation domain, subdomain 2"/>
    <property type="match status" value="1"/>
</dbReference>
<dbReference type="InterPro" id="IPR000594">
    <property type="entry name" value="ThiF_NAD_FAD-bd"/>
</dbReference>
<dbReference type="STRING" id="312017.I7M407"/>
<dbReference type="Pfam" id="PF00899">
    <property type="entry name" value="ThiF"/>
    <property type="match status" value="1"/>
</dbReference>
<protein>
    <recommendedName>
        <fullName evidence="4">E1 ubiquitin-activating enzyme</fullName>
        <ecNumber evidence="4">6.2.1.45</ecNumber>
    </recommendedName>
</protein>
<dbReference type="PANTHER" id="PTHR10953:SF4">
    <property type="entry name" value="UBIQUITIN-ACTIVATING ENZYME E1 C-TERMINAL DOMAIN-CONTAINING PROTEIN"/>
    <property type="match status" value="1"/>
</dbReference>
<evidence type="ECO:0000313" key="14">
    <source>
        <dbReference type="Proteomes" id="UP000009168"/>
    </source>
</evidence>
<dbReference type="InterPro" id="IPR035985">
    <property type="entry name" value="Ubiquitin-activating_enz"/>
</dbReference>
<dbReference type="InterPro" id="IPR042449">
    <property type="entry name" value="Ub-E1_IAD_1"/>
</dbReference>
<dbReference type="PROSITE" id="PS00865">
    <property type="entry name" value="UBIQUITIN_ACTIVAT_2"/>
    <property type="match status" value="1"/>
</dbReference>
<keyword evidence="5 10" id="KW-0436">Ligase</keyword>
<comment type="similarity">
    <text evidence="3 10">Belongs to the ubiquitin-activating E1 family.</text>
</comment>
<feature type="region of interest" description="Disordered" evidence="11">
    <location>
        <begin position="1"/>
        <end position="26"/>
    </location>
</feature>
<dbReference type="InterPro" id="IPR045886">
    <property type="entry name" value="ThiF/MoeB/HesA"/>
</dbReference>
<dbReference type="Gene3D" id="3.50.50.80">
    <property type="entry name" value="Ubiquitin-activating enzyme E1, inactive adenylation domain, subdomain 1"/>
    <property type="match status" value="1"/>
</dbReference>
<dbReference type="OrthoDB" id="10252231at2759"/>
<dbReference type="GeneID" id="7825316"/>
<dbReference type="EC" id="6.2.1.45" evidence="4"/>
<reference evidence="14" key="1">
    <citation type="journal article" date="2006" name="PLoS Biol.">
        <title>Macronuclear genome sequence of the ciliate Tetrahymena thermophila, a model eukaryote.</title>
        <authorList>
            <person name="Eisen J.A."/>
            <person name="Coyne R.S."/>
            <person name="Wu M."/>
            <person name="Wu D."/>
            <person name="Thiagarajan M."/>
            <person name="Wortman J.R."/>
            <person name="Badger J.H."/>
            <person name="Ren Q."/>
            <person name="Amedeo P."/>
            <person name="Jones K.M."/>
            <person name="Tallon L.J."/>
            <person name="Delcher A.L."/>
            <person name="Salzberg S.L."/>
            <person name="Silva J.C."/>
            <person name="Haas B.J."/>
            <person name="Majoros W.H."/>
            <person name="Farzad M."/>
            <person name="Carlton J.M."/>
            <person name="Smith R.K. Jr."/>
            <person name="Garg J."/>
            <person name="Pearlman R.E."/>
            <person name="Karrer K.M."/>
            <person name="Sun L."/>
            <person name="Manning G."/>
            <person name="Elde N.C."/>
            <person name="Turkewitz A.P."/>
            <person name="Asai D.J."/>
            <person name="Wilkes D.E."/>
            <person name="Wang Y."/>
            <person name="Cai H."/>
            <person name="Collins K."/>
            <person name="Stewart B.A."/>
            <person name="Lee S.R."/>
            <person name="Wilamowska K."/>
            <person name="Weinberg Z."/>
            <person name="Ruzzo W.L."/>
            <person name="Wloga D."/>
            <person name="Gaertig J."/>
            <person name="Frankel J."/>
            <person name="Tsao C.-C."/>
            <person name="Gorovsky M.A."/>
            <person name="Keeling P.J."/>
            <person name="Waller R.F."/>
            <person name="Patron N.J."/>
            <person name="Cherry J.M."/>
            <person name="Stover N.A."/>
            <person name="Krieger C.J."/>
            <person name="del Toro C."/>
            <person name="Ryder H.F."/>
            <person name="Williamson S.C."/>
            <person name="Barbeau R.A."/>
            <person name="Hamilton E.P."/>
            <person name="Orias E."/>
        </authorList>
    </citation>
    <scope>NUCLEOTIDE SEQUENCE [LARGE SCALE GENOMIC DNA]</scope>
    <source>
        <strain evidence="14">SB210</strain>
    </source>
</reference>
<dbReference type="SMART" id="SM00985">
    <property type="entry name" value="UBA_e1_C"/>
    <property type="match status" value="1"/>
</dbReference>
<feature type="domain" description="Ubiquitin-activating enzyme E1 C-terminal" evidence="12">
    <location>
        <begin position="907"/>
        <end position="1042"/>
    </location>
</feature>
<dbReference type="PRINTS" id="PR01849">
    <property type="entry name" value="UBIQUITINACT"/>
</dbReference>
<feature type="active site" description="Glycyl thioester intermediate" evidence="9">
    <location>
        <position position="614"/>
    </location>
</feature>
<dbReference type="GO" id="GO:0005737">
    <property type="term" value="C:cytoplasm"/>
    <property type="evidence" value="ECO:0007669"/>
    <property type="project" value="TreeGrafter"/>
</dbReference>
<dbReference type="Gene3D" id="3.40.50.720">
    <property type="entry name" value="NAD(P)-binding Rossmann-like Domain"/>
    <property type="match status" value="1"/>
</dbReference>
<dbReference type="RefSeq" id="XP_001024914.2">
    <property type="nucleotide sequence ID" value="XM_001024914.2"/>
</dbReference>
<evidence type="ECO:0000256" key="4">
    <source>
        <dbReference type="ARBA" id="ARBA00012990"/>
    </source>
</evidence>
<dbReference type="Gene3D" id="3.10.290.60">
    <property type="entry name" value="Ubiquitin-activating enzyme E1, UFD domain"/>
    <property type="match status" value="1"/>
</dbReference>
<dbReference type="NCBIfam" id="TIGR01408">
    <property type="entry name" value="Ube1"/>
    <property type="match status" value="1"/>
</dbReference>
<evidence type="ECO:0000256" key="11">
    <source>
        <dbReference type="SAM" id="MobiDB-lite"/>
    </source>
</evidence>
<dbReference type="InterPro" id="IPR018965">
    <property type="entry name" value="Ub-activating_enz_E1_C"/>
</dbReference>
<keyword evidence="14" id="KW-1185">Reference proteome</keyword>
<dbReference type="AlphaFoldDB" id="I7M407"/>
<feature type="compositionally biased region" description="Basic and acidic residues" evidence="11">
    <location>
        <begin position="8"/>
        <end position="24"/>
    </location>
</feature>
<comment type="pathway">
    <text evidence="2">Protein modification; protein ubiquitination.</text>
</comment>
<dbReference type="InterPro" id="IPR019572">
    <property type="entry name" value="UBA_E1_SCCH"/>
</dbReference>
<dbReference type="InterPro" id="IPR042063">
    <property type="entry name" value="Ubi_acti_E1_SCCH"/>
</dbReference>
<dbReference type="FunFam" id="1.10.10.2660:FF:000005">
    <property type="entry name" value="Ubiquitin-activating enzyme E1, putative"/>
    <property type="match status" value="1"/>
</dbReference>
<dbReference type="InterPro" id="IPR038252">
    <property type="entry name" value="UBA_E1_C_sf"/>
</dbReference>
<dbReference type="eggNOG" id="KOG2012">
    <property type="taxonomic scope" value="Eukaryota"/>
</dbReference>
<sequence length="1047" mass="118636">MGCGLSNETKKTKEPTETKKKDNPDENLYSRQMAVYGAETQGKLMKMKVFIYGLQGVGIEVAKNLVLAGPSQVVIYDDNICKSVDQGVNFYIQEKHVKNNSTRAEASAEQLQQLNPYCQVTILKGEIDTQVLSSYNVVVFTDYFNKEKLIEFNNFCREKGIGFIYTANLGLYGCAFVDFGQKHKVFDNNGEDPKHSIVVSITQDKEGLVTTHEDKRHGLVDGDHVTFKEVQGMTEVNDQVYKVTVKSPFTFTIAQDTSKFKAYQREGIVQQVKVCEEIQFNSLQQSLNNPIAPGKDCLEMCDFEKIGRPEQLHIILNGIFEFCKHNNGQLPQLLNQDHSKQLKEIVHKLLESNKADASNKFKVEEIPDELIQNVSLYARAHISPVASFWGGVVAQEIVKFTGKFTPLRQWLHHEVFECLPDSQVTREVVDSQNGHYVAIFGKEFQESLSKIKLFLVGAGALGCEYLKMFALMGMSTGQSGLVSVTDDDNIETSNLNRQFLFRKENVGKSKSETACQVAKNMNNRLNVKSYKLRVAPENEQFFNDDFWVSLDFVVNAVDNVKARLFVDAQCVWFEKPLFESGTLGTKCNSQIVIPKLTQSYGDSADPPEESIPLCTLKNFPHQIEHTIQWARDYFEGIMVEGPNELSQFIKNPQEYLSKMQRENEGKSGILRAKLEILQKLAIAFNGGTYQNCVTLSRELFQEMFTNQIAQLLHSFPLDHKTEEGQPFWSGPKRPPQIIYFDENDEEHINFIQSSANIFAYLFGLKYNTNREEIKKMAKSVHVREFKPGNVKISTNQNDNTQNVAEDDEQICTKIADELLKLKISSSKKINTTEFEKDDPTNYHIDYVSAIANLRARNYKITEVDKFKVKLIAGKIIPALATTTAMVVGAVGLEIIKYILKKPITQIKNSFMNLALPMWLFSEPLPPMKHKDKDYDEILLGPVKAIPPGFTNWDKIDVVGPLTVQGLLDYFSQQYQVKLSIISVAKICIYNSYAGDSERLTQDIAALYEKLNKAPISQFKKFLEITASGETLNDGVDVNMPIVKYKYK</sequence>
<keyword evidence="6 10" id="KW-0547">Nucleotide-binding</keyword>
<accession>I7M407</accession>
<dbReference type="UniPathway" id="UPA00143"/>
<dbReference type="GO" id="GO:0004839">
    <property type="term" value="F:ubiquitin activating enzyme activity"/>
    <property type="evidence" value="ECO:0007669"/>
    <property type="project" value="UniProtKB-EC"/>
</dbReference>
<dbReference type="Gene3D" id="2.40.30.180">
    <property type="entry name" value="Ubiquitin-activating enzyme E1, FCCH domain"/>
    <property type="match status" value="1"/>
</dbReference>
<keyword evidence="8 10" id="KW-0067">ATP-binding</keyword>
<gene>
    <name evidence="13" type="ORF">TTHERM_00241900</name>
</gene>
<dbReference type="SUPFAM" id="SSF69572">
    <property type="entry name" value="Activating enzymes of the ubiquitin-like proteins"/>
    <property type="match status" value="2"/>
</dbReference>
<dbReference type="InterPro" id="IPR032420">
    <property type="entry name" value="E1_4HB"/>
</dbReference>
<dbReference type="InterPro" id="IPR042302">
    <property type="entry name" value="E1_FCCH_sf"/>
</dbReference>
<evidence type="ECO:0000256" key="8">
    <source>
        <dbReference type="ARBA" id="ARBA00022840"/>
    </source>
</evidence>
<organism evidence="13 14">
    <name type="scientific">Tetrahymena thermophila (strain SB210)</name>
    <dbReference type="NCBI Taxonomy" id="312017"/>
    <lineage>
        <taxon>Eukaryota</taxon>
        <taxon>Sar</taxon>
        <taxon>Alveolata</taxon>
        <taxon>Ciliophora</taxon>
        <taxon>Intramacronucleata</taxon>
        <taxon>Oligohymenophorea</taxon>
        <taxon>Hymenostomatida</taxon>
        <taxon>Tetrahymenina</taxon>
        <taxon>Tetrahymenidae</taxon>
        <taxon>Tetrahymena</taxon>
    </lineage>
</organism>
<dbReference type="KEGG" id="tet:TTHERM_00241900"/>
<evidence type="ECO:0000256" key="10">
    <source>
        <dbReference type="RuleBase" id="RU000519"/>
    </source>
</evidence>
<dbReference type="Gene3D" id="1.10.10.2660">
    <property type="entry name" value="Ubiquitin-activating enzyme E1, SCCH domain"/>
    <property type="match status" value="1"/>
</dbReference>
<evidence type="ECO:0000313" key="13">
    <source>
        <dbReference type="EMBL" id="EAS04669.2"/>
    </source>
</evidence>
<dbReference type="InterPro" id="IPR032418">
    <property type="entry name" value="E1_FCCH"/>
</dbReference>
<proteinExistence type="inferred from homology"/>
<dbReference type="FunCoup" id="I7M407">
    <property type="interactions" value="424"/>
</dbReference>
<evidence type="ECO:0000256" key="9">
    <source>
        <dbReference type="PROSITE-ProRule" id="PRU10132"/>
    </source>
</evidence>
<dbReference type="Pfam" id="PF16190">
    <property type="entry name" value="E1_FCCH"/>
    <property type="match status" value="1"/>
</dbReference>
<dbReference type="InterPro" id="IPR018075">
    <property type="entry name" value="UBQ-activ_enz_E1"/>
</dbReference>
<dbReference type="InterPro" id="IPR033127">
    <property type="entry name" value="UBQ-activ_enz_E1_Cys_AS"/>
</dbReference>
<comment type="catalytic activity">
    <reaction evidence="1">
        <text>ATP + ubiquitin + [E1 ubiquitin-activating enzyme]-L-cysteine = AMP + diphosphate + S-ubiquitinyl-[E1 ubiquitin-activating enzyme]-L-cysteine.</text>
        <dbReference type="EC" id="6.2.1.45"/>
    </reaction>
</comment>
<evidence type="ECO:0000256" key="3">
    <source>
        <dbReference type="ARBA" id="ARBA00005673"/>
    </source>
</evidence>
<dbReference type="GO" id="GO:0031510">
    <property type="term" value="C:SUMO activating enzyme complex"/>
    <property type="evidence" value="ECO:0007669"/>
    <property type="project" value="TreeGrafter"/>
</dbReference>
<dbReference type="Pfam" id="PF09358">
    <property type="entry name" value="E1_UFD"/>
    <property type="match status" value="1"/>
</dbReference>
<dbReference type="GO" id="GO:0005524">
    <property type="term" value="F:ATP binding"/>
    <property type="evidence" value="ECO:0007669"/>
    <property type="project" value="UniProtKB-KW"/>
</dbReference>
<dbReference type="Pfam" id="PF16191">
    <property type="entry name" value="E1_4HB"/>
    <property type="match status" value="1"/>
</dbReference>
<dbReference type="GO" id="GO:0016925">
    <property type="term" value="P:protein sumoylation"/>
    <property type="evidence" value="ECO:0007669"/>
    <property type="project" value="TreeGrafter"/>
</dbReference>
<dbReference type="EMBL" id="GG662443">
    <property type="protein sequence ID" value="EAS04669.2"/>
    <property type="molecule type" value="Genomic_DNA"/>
</dbReference>
<dbReference type="Proteomes" id="UP000009168">
    <property type="component" value="Unassembled WGS sequence"/>
</dbReference>
<dbReference type="Pfam" id="PF10585">
    <property type="entry name" value="UBA_E1_SCCH"/>
    <property type="match status" value="1"/>
</dbReference>
<dbReference type="InterPro" id="IPR000011">
    <property type="entry name" value="UBQ/SUMO-activ_enz_E1-like"/>
</dbReference>
<evidence type="ECO:0000256" key="7">
    <source>
        <dbReference type="ARBA" id="ARBA00022786"/>
    </source>
</evidence>